<evidence type="ECO:0000256" key="3">
    <source>
        <dbReference type="ARBA" id="ARBA00022603"/>
    </source>
</evidence>
<evidence type="ECO:0000313" key="8">
    <source>
        <dbReference type="EMBL" id="SUB23553.1"/>
    </source>
</evidence>
<dbReference type="Proteomes" id="UP000255098">
    <property type="component" value="Unassembled WGS sequence"/>
</dbReference>
<keyword evidence="9" id="KW-1185">Reference proteome</keyword>
<dbReference type="EMBL" id="UGSP01000001">
    <property type="protein sequence ID" value="SUB23553.1"/>
    <property type="molecule type" value="Genomic_DNA"/>
</dbReference>
<dbReference type="InterPro" id="IPR002295">
    <property type="entry name" value="N4/N6-MTase_EcoPI_Mod-like"/>
</dbReference>
<proteinExistence type="inferred from homology"/>
<sequence length="868" mass="101561">MRKADFISQRRYKGDTYAIPYSGEEVLLHWANKDQYYTKSGENFSNYRFKLSDGREVFFRLIAADTAKDNRKDNDNKRLFALAEPKTIEKQDEDGETYQEQIETLVQSEDGKTLTIHFEYRPADKKDKQDQENARTIAALKAQISDSWAAVWEKSPTDKNPDRTLLEKHLSDYTQKNTADYFIHKDLGGFLRRELDFYIKNEVMHLDNIQHADSFEQIKNSLRQIQVLREIAHDIITFLAQLEDFQKKLWLKKKFVAQTHYLITLDKIPAEMLPETLANPAQQVQWKNLFDINELERFWGSLDEQNLKKFQQNQPHLVVDTSLYPPRYQQKLLTLLTEAVDLDANTDGVLIHSDNFQALNLLQARYREQVKCIYIDPPFNLEKNGDFLYKTEYKDSSWLTLLDNRLILAKKLLSSNGFLYLRCDHNGNYIIKNILNNIFDKSNFEGEILVKRIRKNITSQGRISLPLSNDSLFLYRNSDNAYFENPYLKLKEKRESYWRRMDDSAGFRNPPERNIFGAIFKPYKYDAHFKFSQKSIEELIKENRVRLVCKNCKYTHYSGEWNACPSCGKKDATPQYLVLESDKQVLDTNWMDISGYAHTTGFSTENAEVLLDRAIDVTSTENNLVMDFFLGSGTTVISALKNNRKWIGIEQSESLESIVVPRIYRKLVEYEKTQIVKVLKLESYEDTLNNIVLKGQDDFLKTLPENVREEYLLRYLLDTESKAALLNSDDFRHPFDYRLNIATDSAGAYQSTVIDLIETFNYLLGIRVQGITDEREKRAYVTVEGILPNGERALIVWRDVEKMGYAEVAEFFDKHNINPHSEQYDVVYLNGDHDMANRWQNEDNSESQLNLRAIEPEFLNRMFTEKGE</sequence>
<dbReference type="InterPro" id="IPR002052">
    <property type="entry name" value="DNA_methylase_N6_adenine_CS"/>
</dbReference>
<comment type="similarity">
    <text evidence="1">Belongs to the N(4)/N(6)-methyltransferase family.</text>
</comment>
<evidence type="ECO:0000313" key="9">
    <source>
        <dbReference type="Proteomes" id="UP000255098"/>
    </source>
</evidence>
<dbReference type="GO" id="GO:0008170">
    <property type="term" value="F:N-methyltransferase activity"/>
    <property type="evidence" value="ECO:0007669"/>
    <property type="project" value="InterPro"/>
</dbReference>
<dbReference type="SUPFAM" id="SSF53335">
    <property type="entry name" value="S-adenosyl-L-methionine-dependent methyltransferases"/>
    <property type="match status" value="1"/>
</dbReference>
<dbReference type="GO" id="GO:0009007">
    <property type="term" value="F:site-specific DNA-methyltransferase (adenine-specific) activity"/>
    <property type="evidence" value="ECO:0007669"/>
    <property type="project" value="UniProtKB-EC"/>
</dbReference>
<keyword evidence="4 8" id="KW-0808">Transferase</keyword>
<accession>A0A379AR50</accession>
<feature type="domain" description="DNA methylase N-4/N-6" evidence="7">
    <location>
        <begin position="370"/>
        <end position="657"/>
    </location>
</feature>
<dbReference type="GO" id="GO:0032259">
    <property type="term" value="P:methylation"/>
    <property type="evidence" value="ECO:0007669"/>
    <property type="project" value="UniProtKB-KW"/>
</dbReference>
<keyword evidence="3 8" id="KW-0489">Methyltransferase</keyword>
<dbReference type="REBASE" id="378158">
    <property type="entry name" value="M.Aav11297ORF560P"/>
</dbReference>
<name>A0A379AR50_AVIAV</name>
<dbReference type="InterPro" id="IPR002941">
    <property type="entry name" value="DNA_methylase_N4/N6"/>
</dbReference>
<dbReference type="Pfam" id="PF01555">
    <property type="entry name" value="N6_N4_Mtase"/>
    <property type="match status" value="1"/>
</dbReference>
<dbReference type="PRINTS" id="PR00506">
    <property type="entry name" value="D21N6MTFRASE"/>
</dbReference>
<evidence type="ECO:0000256" key="6">
    <source>
        <dbReference type="ARBA" id="ARBA00047942"/>
    </source>
</evidence>
<reference evidence="8 9" key="1">
    <citation type="submission" date="2018-06" db="EMBL/GenBank/DDBJ databases">
        <authorList>
            <consortium name="Pathogen Informatics"/>
            <person name="Doyle S."/>
        </authorList>
    </citation>
    <scope>NUCLEOTIDE SEQUENCE [LARGE SCALE GENOMIC DNA]</scope>
    <source>
        <strain evidence="9">NCTC 11297</strain>
    </source>
</reference>
<gene>
    <name evidence="8" type="primary">bamHIM</name>
    <name evidence="8" type="ORF">NCTC11297_00560</name>
</gene>
<dbReference type="Gene3D" id="3.40.50.150">
    <property type="entry name" value="Vaccinia Virus protein VP39"/>
    <property type="match status" value="1"/>
</dbReference>
<dbReference type="InterPro" id="IPR029063">
    <property type="entry name" value="SAM-dependent_MTases_sf"/>
</dbReference>
<dbReference type="PROSITE" id="PS00092">
    <property type="entry name" value="N6_MTASE"/>
    <property type="match status" value="1"/>
</dbReference>
<protein>
    <recommendedName>
        <fullName evidence="2">site-specific DNA-methyltransferase (adenine-specific)</fullName>
        <ecNumber evidence="2">2.1.1.72</ecNumber>
    </recommendedName>
</protein>
<dbReference type="EC" id="2.1.1.72" evidence="2"/>
<evidence type="ECO:0000256" key="5">
    <source>
        <dbReference type="ARBA" id="ARBA00022691"/>
    </source>
</evidence>
<organism evidence="8 9">
    <name type="scientific">Avibacterium avium</name>
    <name type="common">Pasteurella avium</name>
    <dbReference type="NCBI Taxonomy" id="751"/>
    <lineage>
        <taxon>Bacteria</taxon>
        <taxon>Pseudomonadati</taxon>
        <taxon>Pseudomonadota</taxon>
        <taxon>Gammaproteobacteria</taxon>
        <taxon>Pasteurellales</taxon>
        <taxon>Pasteurellaceae</taxon>
        <taxon>Avibacterium</taxon>
    </lineage>
</organism>
<comment type="catalytic activity">
    <reaction evidence="6">
        <text>a 2'-deoxyadenosine in DNA + S-adenosyl-L-methionine = an N(6)-methyl-2'-deoxyadenosine in DNA + S-adenosyl-L-homocysteine + H(+)</text>
        <dbReference type="Rhea" id="RHEA:15197"/>
        <dbReference type="Rhea" id="RHEA-COMP:12418"/>
        <dbReference type="Rhea" id="RHEA-COMP:12419"/>
        <dbReference type="ChEBI" id="CHEBI:15378"/>
        <dbReference type="ChEBI" id="CHEBI:57856"/>
        <dbReference type="ChEBI" id="CHEBI:59789"/>
        <dbReference type="ChEBI" id="CHEBI:90615"/>
        <dbReference type="ChEBI" id="CHEBI:90616"/>
        <dbReference type="EC" id="2.1.1.72"/>
    </reaction>
</comment>
<evidence type="ECO:0000256" key="4">
    <source>
        <dbReference type="ARBA" id="ARBA00022679"/>
    </source>
</evidence>
<evidence type="ECO:0000256" key="2">
    <source>
        <dbReference type="ARBA" id="ARBA00011900"/>
    </source>
</evidence>
<keyword evidence="5" id="KW-0949">S-adenosyl-L-methionine</keyword>
<dbReference type="GO" id="GO:0003677">
    <property type="term" value="F:DNA binding"/>
    <property type="evidence" value="ECO:0007669"/>
    <property type="project" value="InterPro"/>
</dbReference>
<evidence type="ECO:0000256" key="1">
    <source>
        <dbReference type="ARBA" id="ARBA00006594"/>
    </source>
</evidence>
<dbReference type="AlphaFoldDB" id="A0A379AR50"/>
<evidence type="ECO:0000259" key="7">
    <source>
        <dbReference type="Pfam" id="PF01555"/>
    </source>
</evidence>